<evidence type="ECO:0000256" key="1">
    <source>
        <dbReference type="SAM" id="Phobius"/>
    </source>
</evidence>
<reference evidence="4" key="1">
    <citation type="journal article" date="2019" name="Int. J. Syst. Evol. Microbiol.">
        <title>The Global Catalogue of Microorganisms (GCM) 10K type strain sequencing project: providing services to taxonomists for standard genome sequencing and annotation.</title>
        <authorList>
            <consortium name="The Broad Institute Genomics Platform"/>
            <consortium name="The Broad Institute Genome Sequencing Center for Infectious Disease"/>
            <person name="Wu L."/>
            <person name="Ma J."/>
        </authorList>
    </citation>
    <scope>NUCLEOTIDE SEQUENCE [LARGE SCALE GENOMIC DNA]</scope>
    <source>
        <strain evidence="4">JCM 6305</strain>
    </source>
</reference>
<sequence>MATSGFARWKAGWAYVRDFLASDVDEVYSRCVNAALADPKRARLLGKRAGVTADAVWQHMQLMPNVDRVHAASAEPLEAATEAADALRDVRQEHLDAAETTAWNWRAVCLAMVGVSITLAGLWGLWAVAAVAVAAAVALFVLTLRGSAAWPNLRQCLVTGWLSLGVLVLRVRLGIKVAEWGRELRQRGMGPVVDRSIRTLLGGDPDSLLVPDSYDGLRSPRERGYVVESAPALLLKRKLAQIQSGTIAVCGPRGAGKTTLLETCVEDADFGLLAQAPATYAPHDFLLSLSVQLCEKYVEVEGYDVPEFTRLSHVRRLLRRIWARCRKLLRWSVFALPTLAFVVLGSAAAVRSVPPERTAAAFTRLDRHVEEIGALIKETWQGQAAGTSVSLLLIAAFWWRMRRAARWHFLRRTALASGAAVGIFLCLGSLVSTLADKGVQQRIAELSPEVSLHVLAYLGLWAICRKAGEKGWRLPVGGARIAARNLFGPLSKVWLFLLLIFILRNPQTQAVLADADNPLRVAAVLIGVILLKVSDWELRPAEPALVTQCRNHLYRLQTIQMSTAAMTTGAAQVLTLGTAHTTSVSTVPPNFPELVTDFRELLSHIAATYRNRGGRVVIAIDEVDRLGSDTQALAFLSEIKAVLGVPHVHYLISVAEDVGAAFVRRGLPHRDVTDSSLDDVVYVQPATLDESRAILARRAPGLSDPYVMLAHALSGGIPRDLLRYGRHIMETQEKTQSAELTDISRGLVLQELAETLAGFRTLLSKQQWTPDTHDILNAFRNLGAHLRGACPCTELEIQFALEQFAVHSANDLRSTAHPALTDDARQLIDEAAAYAYFSLTLLDIFAAEGFDRRRQAAETHGPNGDPELLAEARQELGLSPYSARPLISAIREAWSLPLQPALAGGAVPPPRSRRCDHHPHLL</sequence>
<feature type="transmembrane region" description="Helical" evidence="1">
    <location>
        <begin position="328"/>
        <end position="350"/>
    </location>
</feature>
<keyword evidence="1" id="KW-1133">Transmembrane helix</keyword>
<evidence type="ECO:0000259" key="2">
    <source>
        <dbReference type="Pfam" id="PF07693"/>
    </source>
</evidence>
<comment type="caution">
    <text evidence="3">The sequence shown here is derived from an EMBL/GenBank/DDBJ whole genome shotgun (WGS) entry which is preliminary data.</text>
</comment>
<accession>A0ABP5XRR6</accession>
<name>A0ABP5XRR6_9ACTN</name>
<evidence type="ECO:0000313" key="4">
    <source>
        <dbReference type="Proteomes" id="UP001501638"/>
    </source>
</evidence>
<gene>
    <name evidence="3" type="ORF">GCM10010405_55380</name>
</gene>
<protein>
    <recommendedName>
        <fullName evidence="2">KAP NTPase domain-containing protein</fullName>
    </recommendedName>
</protein>
<dbReference type="EMBL" id="BAAASZ010000050">
    <property type="protein sequence ID" value="GAA2463957.1"/>
    <property type="molecule type" value="Genomic_DNA"/>
</dbReference>
<organism evidence="3 4">
    <name type="scientific">Streptomyces macrosporus</name>
    <dbReference type="NCBI Taxonomy" id="44032"/>
    <lineage>
        <taxon>Bacteria</taxon>
        <taxon>Bacillati</taxon>
        <taxon>Actinomycetota</taxon>
        <taxon>Actinomycetes</taxon>
        <taxon>Kitasatosporales</taxon>
        <taxon>Streptomycetaceae</taxon>
        <taxon>Streptomyces</taxon>
    </lineage>
</organism>
<dbReference type="SUPFAM" id="SSF52540">
    <property type="entry name" value="P-loop containing nucleoside triphosphate hydrolases"/>
    <property type="match status" value="1"/>
</dbReference>
<feature type="transmembrane region" description="Helical" evidence="1">
    <location>
        <begin position="413"/>
        <end position="434"/>
    </location>
</feature>
<dbReference type="Pfam" id="PF07693">
    <property type="entry name" value="KAP_NTPase"/>
    <property type="match status" value="1"/>
</dbReference>
<keyword evidence="4" id="KW-1185">Reference proteome</keyword>
<keyword evidence="1" id="KW-0472">Membrane</keyword>
<proteinExistence type="predicted"/>
<feature type="transmembrane region" description="Helical" evidence="1">
    <location>
        <begin position="485"/>
        <end position="503"/>
    </location>
</feature>
<feature type="domain" description="KAP NTPase" evidence="2">
    <location>
        <begin position="592"/>
        <end position="658"/>
    </location>
</feature>
<feature type="transmembrane region" description="Helical" evidence="1">
    <location>
        <begin position="122"/>
        <end position="145"/>
    </location>
</feature>
<evidence type="ECO:0000313" key="3">
    <source>
        <dbReference type="EMBL" id="GAA2463957.1"/>
    </source>
</evidence>
<feature type="transmembrane region" description="Helical" evidence="1">
    <location>
        <begin position="384"/>
        <end position="401"/>
    </location>
</feature>
<dbReference type="InterPro" id="IPR011646">
    <property type="entry name" value="KAP_P-loop"/>
</dbReference>
<keyword evidence="1" id="KW-0812">Transmembrane</keyword>
<dbReference type="InterPro" id="IPR027417">
    <property type="entry name" value="P-loop_NTPase"/>
</dbReference>
<feature type="transmembrane region" description="Helical" evidence="1">
    <location>
        <begin position="446"/>
        <end position="464"/>
    </location>
</feature>
<dbReference type="Proteomes" id="UP001501638">
    <property type="component" value="Unassembled WGS sequence"/>
</dbReference>